<comment type="caution">
    <text evidence="1">The sequence shown here is derived from an EMBL/GenBank/DDBJ whole genome shotgun (WGS) entry which is preliminary data.</text>
</comment>
<organism evidence="1 2">
    <name type="scientific">Geodia barretti</name>
    <name type="common">Barrett's horny sponge</name>
    <dbReference type="NCBI Taxonomy" id="519541"/>
    <lineage>
        <taxon>Eukaryota</taxon>
        <taxon>Metazoa</taxon>
        <taxon>Porifera</taxon>
        <taxon>Demospongiae</taxon>
        <taxon>Heteroscleromorpha</taxon>
        <taxon>Tetractinellida</taxon>
        <taxon>Astrophorina</taxon>
        <taxon>Geodiidae</taxon>
        <taxon>Geodia</taxon>
    </lineage>
</organism>
<reference evidence="1" key="1">
    <citation type="submission" date="2023-03" db="EMBL/GenBank/DDBJ databases">
        <authorList>
            <person name="Steffen K."/>
            <person name="Cardenas P."/>
        </authorList>
    </citation>
    <scope>NUCLEOTIDE SEQUENCE</scope>
</reference>
<accession>A0AA35WEI4</accession>
<proteinExistence type="predicted"/>
<dbReference type="AlphaFoldDB" id="A0AA35WEI4"/>
<protein>
    <submittedName>
        <fullName evidence="1">Uncharacterized protein</fullName>
    </submittedName>
</protein>
<gene>
    <name evidence="1" type="ORF">GBAR_LOCUS8958</name>
</gene>
<dbReference type="Proteomes" id="UP001174909">
    <property type="component" value="Unassembled WGS sequence"/>
</dbReference>
<sequence length="61" mass="6808">MDQSVVVAVERRVRHGCTARFSVAHRSSWRTIRATKRKRATWLPSSRPGLSVAASAGRWCG</sequence>
<evidence type="ECO:0000313" key="1">
    <source>
        <dbReference type="EMBL" id="CAI8014306.1"/>
    </source>
</evidence>
<dbReference type="EMBL" id="CASHTH010001352">
    <property type="protein sequence ID" value="CAI8014306.1"/>
    <property type="molecule type" value="Genomic_DNA"/>
</dbReference>
<name>A0AA35WEI4_GEOBA</name>
<evidence type="ECO:0000313" key="2">
    <source>
        <dbReference type="Proteomes" id="UP001174909"/>
    </source>
</evidence>
<keyword evidence="2" id="KW-1185">Reference proteome</keyword>